<organism evidence="1 2">
    <name type="scientific">Microscilla marina ATCC 23134</name>
    <dbReference type="NCBI Taxonomy" id="313606"/>
    <lineage>
        <taxon>Bacteria</taxon>
        <taxon>Pseudomonadati</taxon>
        <taxon>Bacteroidota</taxon>
        <taxon>Cytophagia</taxon>
        <taxon>Cytophagales</taxon>
        <taxon>Microscillaceae</taxon>
        <taxon>Microscilla</taxon>
    </lineage>
</organism>
<protein>
    <submittedName>
        <fullName evidence="1">Uncharacterized protein</fullName>
    </submittedName>
</protein>
<accession>A1ZF20</accession>
<keyword evidence="2" id="KW-1185">Reference proteome</keyword>
<name>A1ZF20_MICM2</name>
<sequence>MGKPQYVCVAPHHIAKIDILMLNNKITCKGLVQVKLKPVKYLKILTAAI</sequence>
<comment type="caution">
    <text evidence="1">The sequence shown here is derived from an EMBL/GenBank/DDBJ whole genome shotgun (WGS) entry which is preliminary data.</text>
</comment>
<dbReference type="Proteomes" id="UP000004095">
    <property type="component" value="Unassembled WGS sequence"/>
</dbReference>
<evidence type="ECO:0000313" key="1">
    <source>
        <dbReference type="EMBL" id="EAY31122.1"/>
    </source>
</evidence>
<dbReference type="AlphaFoldDB" id="A1ZF20"/>
<dbReference type="EMBL" id="AAWS01000004">
    <property type="protein sequence ID" value="EAY31122.1"/>
    <property type="molecule type" value="Genomic_DNA"/>
</dbReference>
<proteinExistence type="predicted"/>
<reference evidence="1 2" key="1">
    <citation type="submission" date="2007-01" db="EMBL/GenBank/DDBJ databases">
        <authorList>
            <person name="Haygood M."/>
            <person name="Podell S."/>
            <person name="Anderson C."/>
            <person name="Hopkinson B."/>
            <person name="Roe K."/>
            <person name="Barbeau K."/>
            <person name="Gaasterland T."/>
            <person name="Ferriera S."/>
            <person name="Johnson J."/>
            <person name="Kravitz S."/>
            <person name="Beeson K."/>
            <person name="Sutton G."/>
            <person name="Rogers Y.-H."/>
            <person name="Friedman R."/>
            <person name="Frazier M."/>
            <person name="Venter J.C."/>
        </authorList>
    </citation>
    <scope>NUCLEOTIDE SEQUENCE [LARGE SCALE GENOMIC DNA]</scope>
    <source>
        <strain evidence="1 2">ATCC 23134</strain>
    </source>
</reference>
<gene>
    <name evidence="1" type="ORF">M23134_07530</name>
</gene>
<evidence type="ECO:0000313" key="2">
    <source>
        <dbReference type="Proteomes" id="UP000004095"/>
    </source>
</evidence>